<evidence type="ECO:0000256" key="1">
    <source>
        <dbReference type="ARBA" id="ARBA00022729"/>
    </source>
</evidence>
<dbReference type="InterPro" id="IPR006665">
    <property type="entry name" value="OmpA-like"/>
</dbReference>
<feature type="domain" description="OmpA-like" evidence="4">
    <location>
        <begin position="396"/>
        <end position="516"/>
    </location>
</feature>
<protein>
    <submittedName>
        <fullName evidence="5">Phosphate ABC transporter substrate-binding protein, PhoT family</fullName>
    </submittedName>
</protein>
<evidence type="ECO:0000313" key="5">
    <source>
        <dbReference type="EMBL" id="SHF46735.1"/>
    </source>
</evidence>
<dbReference type="CDD" id="cd07185">
    <property type="entry name" value="OmpA_C-like"/>
    <property type="match status" value="1"/>
</dbReference>
<dbReference type="STRING" id="1486859.SAMN05444273_106169"/>
<dbReference type="Proteomes" id="UP000184144">
    <property type="component" value="Unassembled WGS sequence"/>
</dbReference>
<dbReference type="Pfam" id="PF12849">
    <property type="entry name" value="PBP_like_2"/>
    <property type="match status" value="1"/>
</dbReference>
<keyword evidence="6" id="KW-1185">Reference proteome</keyword>
<dbReference type="SUPFAM" id="SSF103088">
    <property type="entry name" value="OmpA-like"/>
    <property type="match status" value="1"/>
</dbReference>
<name>A0A1M5BWC9_9RHOB</name>
<keyword evidence="1 3" id="KW-0732">Signal</keyword>
<accession>A0A1M5BWC9</accession>
<gene>
    <name evidence="5" type="ORF">SAMN05444273_106169</name>
</gene>
<dbReference type="PANTHER" id="PTHR30570">
    <property type="entry name" value="PERIPLASMIC PHOSPHATE BINDING COMPONENT OF PHOSPHATE ABC TRANSPORTER"/>
    <property type="match status" value="1"/>
</dbReference>
<feature type="chain" id="PRO_5012635248" evidence="3">
    <location>
        <begin position="24"/>
        <end position="516"/>
    </location>
</feature>
<organism evidence="5 6">
    <name type="scientific">Litoreibacter ascidiaceicola</name>
    <dbReference type="NCBI Taxonomy" id="1486859"/>
    <lineage>
        <taxon>Bacteria</taxon>
        <taxon>Pseudomonadati</taxon>
        <taxon>Pseudomonadota</taxon>
        <taxon>Alphaproteobacteria</taxon>
        <taxon>Rhodobacterales</taxon>
        <taxon>Roseobacteraceae</taxon>
        <taxon>Litoreibacter</taxon>
    </lineage>
</organism>
<dbReference type="Gene3D" id="3.30.1330.60">
    <property type="entry name" value="OmpA-like domain"/>
    <property type="match status" value="1"/>
</dbReference>
<feature type="signal peptide" evidence="3">
    <location>
        <begin position="1"/>
        <end position="23"/>
    </location>
</feature>
<dbReference type="PANTHER" id="PTHR30570:SF1">
    <property type="entry name" value="PHOSPHATE-BINDING PROTEIN PSTS"/>
    <property type="match status" value="1"/>
</dbReference>
<reference evidence="6" key="1">
    <citation type="submission" date="2016-11" db="EMBL/GenBank/DDBJ databases">
        <authorList>
            <person name="Varghese N."/>
            <person name="Submissions S."/>
        </authorList>
    </citation>
    <scope>NUCLEOTIDE SEQUENCE [LARGE SCALE GENOMIC DNA]</scope>
    <source>
        <strain evidence="6">DSM 100566</strain>
    </source>
</reference>
<dbReference type="PROSITE" id="PS51123">
    <property type="entry name" value="OMPA_2"/>
    <property type="match status" value="1"/>
</dbReference>
<sequence>MHFLRRSLWAAIWICASAMTASANDVKLTSRDGAIQIEGTLLTYDGEFYRVETIYGPLTLDGQGVTCDGPGCPDLNAFVANIRLSGADRMADVLIPAMIQAFAMRKGLSVTREVTNDRQSTFELKDSERVQARFELSSGTTAEGYADLIAEEADIALVLREPRSAEIAMARSAASGDLLKGRRARVVALDGVVAITAPGLQLRSISLEQMAAALSGSVKRWSDIGGADIPIIRHLPKPESGLLETFEDRVLRPNAVPIAEGATHHEFLEDLADAVAGDTFAIGLTTLSEIGNAIPLQVAGSCGFETNATLSALRSEDYPLTLPLMLYTPARRLPLIAREFLDFTQDPAADLVIRRAGFVDQAITKTRFDDQGDRLAHAISQAGLEVTLDNLQAMVEALRDRDRLSTTFRFTGGTRLDVQSQENIIRLARAIETGAFNDQDLLLAGFSDGDGPAEPNLILSLKRAKTVLRLLKEAAPDADFKRLKLRTDAFGEALPMACDDTDWGRAINRRVEVWVK</sequence>
<dbReference type="InterPro" id="IPR050811">
    <property type="entry name" value="Phosphate_ABC_transporter"/>
</dbReference>
<evidence type="ECO:0000313" key="6">
    <source>
        <dbReference type="Proteomes" id="UP000184144"/>
    </source>
</evidence>
<dbReference type="SUPFAM" id="SSF53850">
    <property type="entry name" value="Periplasmic binding protein-like II"/>
    <property type="match status" value="1"/>
</dbReference>
<evidence type="ECO:0000256" key="3">
    <source>
        <dbReference type="SAM" id="SignalP"/>
    </source>
</evidence>
<proteinExistence type="predicted"/>
<dbReference type="EMBL" id="FQUV01000006">
    <property type="protein sequence ID" value="SHF46735.1"/>
    <property type="molecule type" value="Genomic_DNA"/>
</dbReference>
<evidence type="ECO:0000256" key="2">
    <source>
        <dbReference type="PROSITE-ProRule" id="PRU00473"/>
    </source>
</evidence>
<dbReference type="InterPro" id="IPR036737">
    <property type="entry name" value="OmpA-like_sf"/>
</dbReference>
<dbReference type="GO" id="GO:0016020">
    <property type="term" value="C:membrane"/>
    <property type="evidence" value="ECO:0007669"/>
    <property type="project" value="UniProtKB-UniRule"/>
</dbReference>
<dbReference type="Pfam" id="PF00691">
    <property type="entry name" value="OmpA"/>
    <property type="match status" value="1"/>
</dbReference>
<keyword evidence="2" id="KW-0472">Membrane</keyword>
<dbReference type="InterPro" id="IPR024370">
    <property type="entry name" value="PBP_domain"/>
</dbReference>
<dbReference type="Gene3D" id="3.40.190.10">
    <property type="entry name" value="Periplasmic binding protein-like II"/>
    <property type="match status" value="2"/>
</dbReference>
<evidence type="ECO:0000259" key="4">
    <source>
        <dbReference type="PROSITE" id="PS51123"/>
    </source>
</evidence>
<dbReference type="AlphaFoldDB" id="A0A1M5BWC9"/>